<dbReference type="AlphaFoldDB" id="A0A2N7PNC7"/>
<evidence type="ECO:0000313" key="3">
    <source>
        <dbReference type="EMBL" id="PMP66943.1"/>
    </source>
</evidence>
<evidence type="ECO:0000256" key="2">
    <source>
        <dbReference type="SAM" id="SignalP"/>
    </source>
</evidence>
<comment type="caution">
    <text evidence="3">The sequence shown here is derived from an EMBL/GenBank/DDBJ whole genome shotgun (WGS) entry which is preliminary data.</text>
</comment>
<gene>
    <name evidence="3" type="ORF">C0190_04300</name>
</gene>
<proteinExistence type="predicted"/>
<evidence type="ECO:0000256" key="1">
    <source>
        <dbReference type="SAM" id="Coils"/>
    </source>
</evidence>
<feature type="chain" id="PRO_5014918444" description="Porin" evidence="2">
    <location>
        <begin position="23"/>
        <end position="494"/>
    </location>
</feature>
<reference evidence="3 4" key="1">
    <citation type="submission" date="2018-01" db="EMBL/GenBank/DDBJ databases">
        <title>Metagenomic assembled genomes from two thermal pools in the Uzon Caldera, Kamchatka, Russia.</title>
        <authorList>
            <person name="Wilkins L."/>
            <person name="Ettinger C."/>
        </authorList>
    </citation>
    <scope>NUCLEOTIDE SEQUENCE [LARGE SCALE GENOMIC DNA]</scope>
    <source>
        <strain evidence="3">ZAV-08</strain>
    </source>
</reference>
<evidence type="ECO:0000313" key="4">
    <source>
        <dbReference type="Proteomes" id="UP000235460"/>
    </source>
</evidence>
<sequence length="494" mass="56870">MKKLGALILTCSLFSLPYTSFSATDEEIYRLLQELAKEVKELKQENQFLKEEIERLKAQQKTETKEAKTEVVKKDEKGIFSGFFSKGAYGASNSKVDFYGFLKGDLIWQDSSSVGTIYLLWALPKDKGRHDSTSTITFRHSRFGLDLTRPYKDFTVKGKFEMDFYTESSDTVNKPWNPEHAPLRARLVYLEFLKDSWELRVGHDWMTISQLYPHLSNFPSGSYMGNLAYRATQIRVTKNFKFSEEDLLKVQVALERPFNFGKLNGVVVFDNDPDVDFAFPGIEARVAYQTKLFDKPALFALYGHYSGQEYKKDYKNLSGDIKTTSFSTGMELSLPLPFFKKYNPVLSGELWYGQGLGGYYTAAIDQTARIKYWDESEKKYVYATDLSGFDKKTDKIISITPVHAIGGWVELGLNLTPKLQSWFGWGIDNPLDSELKGVKGARLQQQMYYAHFLYKFVPEFGTGLEYLRAITDYRKNDGDDGIVNRFMLSFYYFF</sequence>
<name>A0A2N7PNC7_9BACT</name>
<feature type="coiled-coil region" evidence="1">
    <location>
        <begin position="25"/>
        <end position="70"/>
    </location>
</feature>
<organism evidence="3 4">
    <name type="scientific">Thermodesulfobacterium geofontis</name>
    <dbReference type="NCBI Taxonomy" id="1295609"/>
    <lineage>
        <taxon>Bacteria</taxon>
        <taxon>Pseudomonadati</taxon>
        <taxon>Thermodesulfobacteriota</taxon>
        <taxon>Thermodesulfobacteria</taxon>
        <taxon>Thermodesulfobacteriales</taxon>
        <taxon>Thermodesulfobacteriaceae</taxon>
        <taxon>Thermodesulfobacterium</taxon>
    </lineage>
</organism>
<dbReference type="EMBL" id="PNIK01000062">
    <property type="protein sequence ID" value="PMP66943.1"/>
    <property type="molecule type" value="Genomic_DNA"/>
</dbReference>
<dbReference type="SUPFAM" id="SSF56935">
    <property type="entry name" value="Porins"/>
    <property type="match status" value="1"/>
</dbReference>
<feature type="signal peptide" evidence="2">
    <location>
        <begin position="1"/>
        <end position="22"/>
    </location>
</feature>
<dbReference type="CDD" id="cd14686">
    <property type="entry name" value="bZIP"/>
    <property type="match status" value="1"/>
</dbReference>
<keyword evidence="1" id="KW-0175">Coiled coil</keyword>
<keyword evidence="2" id="KW-0732">Signal</keyword>
<protein>
    <recommendedName>
        <fullName evidence="5">Porin</fullName>
    </recommendedName>
</protein>
<evidence type="ECO:0008006" key="5">
    <source>
        <dbReference type="Google" id="ProtNLM"/>
    </source>
</evidence>
<dbReference type="Proteomes" id="UP000235460">
    <property type="component" value="Unassembled WGS sequence"/>
</dbReference>
<accession>A0A2N7PNC7</accession>